<dbReference type="GeneID" id="60368973"/>
<dbReference type="InterPro" id="IPR029063">
    <property type="entry name" value="SAM-dependent_MTases_sf"/>
</dbReference>
<evidence type="ECO:0000256" key="1">
    <source>
        <dbReference type="ARBA" id="ARBA00022603"/>
    </source>
</evidence>
<reference evidence="4 5" key="1">
    <citation type="submission" date="2012-02" db="EMBL/GenBank/DDBJ databases">
        <title>The Genome Sequence of Bacteroides fragilis CL07T12C05.</title>
        <authorList>
            <consortium name="The Broad Institute Genome Sequencing Platform"/>
            <person name="Earl A."/>
            <person name="Ward D."/>
            <person name="Feldgarden M."/>
            <person name="Gevers D."/>
            <person name="Zitomersky N.L."/>
            <person name="Coyne M.J."/>
            <person name="Comstock L.E."/>
            <person name="Young S.K."/>
            <person name="Zeng Q."/>
            <person name="Gargeya S."/>
            <person name="Fitzgerald M."/>
            <person name="Haas B."/>
            <person name="Abouelleil A."/>
            <person name="Alvarado L."/>
            <person name="Arachchi H.M."/>
            <person name="Berlin A."/>
            <person name="Chapman S.B."/>
            <person name="Gearin G."/>
            <person name="Goldberg J."/>
            <person name="Griggs A."/>
            <person name="Gujja S."/>
            <person name="Hansen M."/>
            <person name="Heiman D."/>
            <person name="Howarth C."/>
            <person name="Larimer J."/>
            <person name="Lui A."/>
            <person name="MacDonald P.J.P."/>
            <person name="McCowen C."/>
            <person name="Montmayeur A."/>
            <person name="Murphy C."/>
            <person name="Neiman D."/>
            <person name="Pearson M."/>
            <person name="Priest M."/>
            <person name="Roberts A."/>
            <person name="Saif S."/>
            <person name="Shea T."/>
            <person name="Sisk P."/>
            <person name="Stolte C."/>
            <person name="Sykes S."/>
            <person name="Wortman J."/>
            <person name="Nusbaum C."/>
            <person name="Birren B."/>
        </authorList>
    </citation>
    <scope>NUCLEOTIDE SEQUENCE [LARGE SCALE GENOMIC DNA]</scope>
    <source>
        <strain evidence="4 5">CL07T12C05</strain>
    </source>
</reference>
<evidence type="ECO:0000313" key="4">
    <source>
        <dbReference type="EMBL" id="EIY90097.1"/>
    </source>
</evidence>
<evidence type="ECO:0000313" key="5">
    <source>
        <dbReference type="Proteomes" id="UP000003879"/>
    </source>
</evidence>
<sequence>MQYKCRPFFVFMGKTEEFCCPEIQTHILHDKMIMKKEKTYSRAPLPFVGQKRMFVSEFKKILKHFDDKTIFVDLFGGSGLLSHITKRERPDAVVIYNDHDNYRERLENIDRTNTLLRDLRKIVGIYPRHQKITGKMREAFLERIRLEETTGFVDYLTLSTSLLFSGKYAQNMEELEGLYFYNKIRQSDYRCDGYLDGLEVVCYDYKELADTYGVFPGVVFLVDPPYMGTDISTYKMDWKLADYLDVLLVLKGHPFVYFTSGKSPILDFCRWMEEHPGIGNPFKGAGRSTLTARMNYNSSYTDIMLYKDLPRAA</sequence>
<keyword evidence="3" id="KW-0949">S-adenosyl-L-methionine</keyword>
<gene>
    <name evidence="4" type="ORF">HMPREF1056_04104</name>
</gene>
<dbReference type="RefSeq" id="WP_005797286.1">
    <property type="nucleotide sequence ID" value="NZ_JH724218.1"/>
</dbReference>
<proteinExistence type="predicted"/>
<dbReference type="GO" id="GO:0009007">
    <property type="term" value="F:site-specific DNA-methyltransferase (adenine-specific) activity"/>
    <property type="evidence" value="ECO:0007669"/>
    <property type="project" value="UniProtKB-EC"/>
</dbReference>
<dbReference type="GO" id="GO:0032259">
    <property type="term" value="P:methylation"/>
    <property type="evidence" value="ECO:0007669"/>
    <property type="project" value="UniProtKB-KW"/>
</dbReference>
<dbReference type="HOGENOM" id="CLU_086314_0_0_10"/>
<dbReference type="PATRIC" id="fig|997883.3.peg.4339"/>
<dbReference type="Proteomes" id="UP000003879">
    <property type="component" value="Unassembled WGS sequence"/>
</dbReference>
<accession>A0A0E2AWD3</accession>
<evidence type="ECO:0008006" key="6">
    <source>
        <dbReference type="Google" id="ProtNLM"/>
    </source>
</evidence>
<protein>
    <recommendedName>
        <fullName evidence="6">D12 class N6 adenine-specific DNA methyltransferase</fullName>
    </recommendedName>
</protein>
<keyword evidence="2" id="KW-0808">Transferase</keyword>
<dbReference type="SUPFAM" id="SSF53335">
    <property type="entry name" value="S-adenosyl-L-methionine-dependent methyltransferases"/>
    <property type="match status" value="1"/>
</dbReference>
<comment type="caution">
    <text evidence="4">The sequence shown here is derived from an EMBL/GenBank/DDBJ whole genome shotgun (WGS) entry which is preliminary data.</text>
</comment>
<keyword evidence="1" id="KW-0489">Methyltransferase</keyword>
<dbReference type="InterPro" id="IPR012327">
    <property type="entry name" value="MeTrfase_D12"/>
</dbReference>
<dbReference type="EMBL" id="AGXN01000023">
    <property type="protein sequence ID" value="EIY90097.1"/>
    <property type="molecule type" value="Genomic_DNA"/>
</dbReference>
<dbReference type="GO" id="GO:0009307">
    <property type="term" value="P:DNA restriction-modification system"/>
    <property type="evidence" value="ECO:0007669"/>
    <property type="project" value="InterPro"/>
</dbReference>
<evidence type="ECO:0000256" key="3">
    <source>
        <dbReference type="ARBA" id="ARBA00022691"/>
    </source>
</evidence>
<organism evidence="4 5">
    <name type="scientific">Bacteroides fragilis CL07T12C05</name>
    <dbReference type="NCBI Taxonomy" id="997883"/>
    <lineage>
        <taxon>Bacteria</taxon>
        <taxon>Pseudomonadati</taxon>
        <taxon>Bacteroidota</taxon>
        <taxon>Bacteroidia</taxon>
        <taxon>Bacteroidales</taxon>
        <taxon>Bacteroidaceae</taxon>
        <taxon>Bacteroides</taxon>
    </lineage>
</organism>
<evidence type="ECO:0000256" key="2">
    <source>
        <dbReference type="ARBA" id="ARBA00022679"/>
    </source>
</evidence>
<name>A0A0E2AWD3_BACFG</name>
<dbReference type="Pfam" id="PF02086">
    <property type="entry name" value="MethyltransfD12"/>
    <property type="match status" value="1"/>
</dbReference>
<dbReference type="AlphaFoldDB" id="A0A0E2AWD3"/>